<keyword evidence="2" id="KW-1185">Reference proteome</keyword>
<dbReference type="EMBL" id="QICL01000022">
    <property type="protein sequence ID" value="PXV62093.1"/>
    <property type="molecule type" value="Genomic_DNA"/>
</dbReference>
<evidence type="ECO:0000313" key="2">
    <source>
        <dbReference type="Proteomes" id="UP000247973"/>
    </source>
</evidence>
<evidence type="ECO:0000313" key="1">
    <source>
        <dbReference type="EMBL" id="PXV62093.1"/>
    </source>
</evidence>
<proteinExistence type="predicted"/>
<gene>
    <name evidence="1" type="ORF">CLV62_12248</name>
</gene>
<organism evidence="1 2">
    <name type="scientific">Dysgonomonas alginatilytica</name>
    <dbReference type="NCBI Taxonomy" id="1605892"/>
    <lineage>
        <taxon>Bacteria</taxon>
        <taxon>Pseudomonadati</taxon>
        <taxon>Bacteroidota</taxon>
        <taxon>Bacteroidia</taxon>
        <taxon>Bacteroidales</taxon>
        <taxon>Dysgonomonadaceae</taxon>
        <taxon>Dysgonomonas</taxon>
    </lineage>
</organism>
<dbReference type="AlphaFoldDB" id="A0A2V3PKH7"/>
<comment type="caution">
    <text evidence="1">The sequence shown here is derived from an EMBL/GenBank/DDBJ whole genome shotgun (WGS) entry which is preliminary data.</text>
</comment>
<sequence length="128" mass="14591">MTLPLTDIPTGNILNFNYLSLVISFKILERERERERVTSKHMSYKNILDGLLRLLFSVCIPDAGNSFRKYFPNKYNSSCSGKPFLITDLFCCCRSKSVGTKGLPMAQLYPAAACSDYMLLPFFKKKNN</sequence>
<reference evidence="1 2" key="1">
    <citation type="submission" date="2018-03" db="EMBL/GenBank/DDBJ databases">
        <title>Genomic Encyclopedia of Archaeal and Bacterial Type Strains, Phase II (KMG-II): from individual species to whole genera.</title>
        <authorList>
            <person name="Goeker M."/>
        </authorList>
    </citation>
    <scope>NUCLEOTIDE SEQUENCE [LARGE SCALE GENOMIC DNA]</scope>
    <source>
        <strain evidence="1 2">DSM 100214</strain>
    </source>
</reference>
<protein>
    <submittedName>
        <fullName evidence="1">Uncharacterized protein</fullName>
    </submittedName>
</protein>
<dbReference type="RefSeq" id="WP_110311640.1">
    <property type="nucleotide sequence ID" value="NZ_QICL01000022.1"/>
</dbReference>
<dbReference type="Proteomes" id="UP000247973">
    <property type="component" value="Unassembled WGS sequence"/>
</dbReference>
<name>A0A2V3PKH7_9BACT</name>
<accession>A0A2V3PKH7</accession>